<proteinExistence type="predicted"/>
<reference evidence="1" key="1">
    <citation type="journal article" date="2020" name="Nature">
        <title>Giant virus diversity and host interactions through global metagenomics.</title>
        <authorList>
            <person name="Schulz F."/>
            <person name="Roux S."/>
            <person name="Paez-Espino D."/>
            <person name="Jungbluth S."/>
            <person name="Walsh D.A."/>
            <person name="Denef V.J."/>
            <person name="McMahon K.D."/>
            <person name="Konstantinidis K.T."/>
            <person name="Eloe-Fadrosh E.A."/>
            <person name="Kyrpides N.C."/>
            <person name="Woyke T."/>
        </authorList>
    </citation>
    <scope>NUCLEOTIDE SEQUENCE</scope>
    <source>
        <strain evidence="1">GVMAG-M-3300023184-178</strain>
    </source>
</reference>
<dbReference type="AlphaFoldDB" id="A0A6C0HXX0"/>
<evidence type="ECO:0000313" key="1">
    <source>
        <dbReference type="EMBL" id="QHT84996.1"/>
    </source>
</evidence>
<dbReference type="EMBL" id="MN740029">
    <property type="protein sequence ID" value="QHT84996.1"/>
    <property type="molecule type" value="Genomic_DNA"/>
</dbReference>
<name>A0A6C0HXX0_9ZZZZ</name>
<protein>
    <submittedName>
        <fullName evidence="1">Uncharacterized protein</fullName>
    </submittedName>
</protein>
<accession>A0A6C0HXX0</accession>
<sequence>MTIVFQCGKDIIFKSTAGQWSVVIMEVATTCLHHMVANKLISKKYQQMFLTRDDLRFIFSSNQNSVESMKIEGVLSLLEENKNKFSVDESIKIIEMIEQLPIKIEIKNDIKFIFENSIQTQSDIELF</sequence>
<organism evidence="1">
    <name type="scientific">viral metagenome</name>
    <dbReference type="NCBI Taxonomy" id="1070528"/>
    <lineage>
        <taxon>unclassified sequences</taxon>
        <taxon>metagenomes</taxon>
        <taxon>organismal metagenomes</taxon>
    </lineage>
</organism>